<dbReference type="GO" id="GO:0006048">
    <property type="term" value="P:UDP-N-acetylglucosamine biosynthetic process"/>
    <property type="evidence" value="ECO:0007669"/>
    <property type="project" value="UniProtKB-UniPathway"/>
</dbReference>
<feature type="binding site" evidence="18">
    <location>
        <position position="423"/>
    </location>
    <ligand>
        <name>acetyl-CoA</name>
        <dbReference type="ChEBI" id="CHEBI:57288"/>
    </ligand>
</feature>
<evidence type="ECO:0000256" key="3">
    <source>
        <dbReference type="ARBA" id="ARBA00007947"/>
    </source>
</evidence>
<evidence type="ECO:0000256" key="17">
    <source>
        <dbReference type="ARBA" id="ARBA00049628"/>
    </source>
</evidence>
<keyword evidence="7 18" id="KW-0479">Metal-binding</keyword>
<feature type="binding site" evidence="18">
    <location>
        <position position="140"/>
    </location>
    <ligand>
        <name>UDP-N-acetyl-alpha-D-glucosamine</name>
        <dbReference type="ChEBI" id="CHEBI:57705"/>
    </ligand>
</feature>
<dbReference type="RefSeq" id="WP_136131948.1">
    <property type="nucleotide sequence ID" value="NZ_PDKS01000006.1"/>
</dbReference>
<dbReference type="GO" id="GO:0008360">
    <property type="term" value="P:regulation of cell shape"/>
    <property type="evidence" value="ECO:0007669"/>
    <property type="project" value="UniProtKB-KW"/>
</dbReference>
<evidence type="ECO:0000313" key="21">
    <source>
        <dbReference type="Proteomes" id="UP000296034"/>
    </source>
</evidence>
<comment type="catalytic activity">
    <reaction evidence="15 18">
        <text>alpha-D-glucosamine 1-phosphate + acetyl-CoA = N-acetyl-alpha-D-glucosamine 1-phosphate + CoA + H(+)</text>
        <dbReference type="Rhea" id="RHEA:13725"/>
        <dbReference type="ChEBI" id="CHEBI:15378"/>
        <dbReference type="ChEBI" id="CHEBI:57287"/>
        <dbReference type="ChEBI" id="CHEBI:57288"/>
        <dbReference type="ChEBI" id="CHEBI:57776"/>
        <dbReference type="ChEBI" id="CHEBI:58516"/>
        <dbReference type="EC" id="2.3.1.157"/>
    </reaction>
</comment>
<feature type="binding site" evidence="18">
    <location>
        <begin position="103"/>
        <end position="105"/>
    </location>
    <ligand>
        <name>UDP-N-acetyl-alpha-D-glucosamine</name>
        <dbReference type="ChEBI" id="CHEBI:57705"/>
    </ligand>
</feature>
<reference evidence="20 21" key="1">
    <citation type="journal article" date="2018" name="Genome Biol. Evol.">
        <title>Cladogenesis and Genomic Streamlining in Extracellular Endosymbionts of Tropical Stink Bugs.</title>
        <authorList>
            <person name="Otero-Bravo A."/>
            <person name="Goffredi S."/>
            <person name="Sabree Z.L."/>
        </authorList>
    </citation>
    <scope>NUCLEOTIDE SEQUENCE [LARGE SCALE GENOMIC DNA]</scope>
    <source>
        <strain evidence="20 21">SoET</strain>
    </source>
</reference>
<organism evidence="20 21">
    <name type="scientific">Candidatus Pantoea edessiphila</name>
    <dbReference type="NCBI Taxonomy" id="2044610"/>
    <lineage>
        <taxon>Bacteria</taxon>
        <taxon>Pseudomonadati</taxon>
        <taxon>Pseudomonadota</taxon>
        <taxon>Gammaproteobacteria</taxon>
        <taxon>Enterobacterales</taxon>
        <taxon>Erwiniaceae</taxon>
        <taxon>Pantoea</taxon>
    </lineage>
</organism>
<dbReference type="NCBIfam" id="TIGR01173">
    <property type="entry name" value="glmU"/>
    <property type="match status" value="1"/>
</dbReference>
<dbReference type="HAMAP" id="MF_01631">
    <property type="entry name" value="GlmU"/>
    <property type="match status" value="1"/>
</dbReference>
<dbReference type="Proteomes" id="UP000296034">
    <property type="component" value="Unassembled WGS sequence"/>
</dbReference>
<dbReference type="SUPFAM" id="SSF51161">
    <property type="entry name" value="Trimeric LpxA-like enzymes"/>
    <property type="match status" value="1"/>
</dbReference>
<dbReference type="EMBL" id="PDKS01000006">
    <property type="protein sequence ID" value="PPI86966.1"/>
    <property type="molecule type" value="Genomic_DNA"/>
</dbReference>
<comment type="similarity">
    <text evidence="2 18">In the C-terminal section; belongs to the transferase hexapeptide repeat family.</text>
</comment>
<comment type="subcellular location">
    <subcellularLocation>
        <location evidence="1 18">Cytoplasm</location>
    </subcellularLocation>
</comment>
<dbReference type="InterPro" id="IPR050065">
    <property type="entry name" value="GlmU-like"/>
</dbReference>
<evidence type="ECO:0000256" key="12">
    <source>
        <dbReference type="ARBA" id="ARBA00023268"/>
    </source>
</evidence>
<keyword evidence="8 18" id="KW-0677">Repeat</keyword>
<keyword evidence="4 18" id="KW-0963">Cytoplasm</keyword>
<evidence type="ECO:0000256" key="11">
    <source>
        <dbReference type="ARBA" id="ARBA00022984"/>
    </source>
</evidence>
<keyword evidence="14 18" id="KW-0961">Cell wall biogenesis/degradation</keyword>
<feature type="binding site" evidence="18">
    <location>
        <position position="380"/>
    </location>
    <ligand>
        <name>acetyl-CoA</name>
        <dbReference type="ChEBI" id="CHEBI:57288"/>
    </ligand>
</feature>
<evidence type="ECO:0000259" key="19">
    <source>
        <dbReference type="Pfam" id="PF12804"/>
    </source>
</evidence>
<dbReference type="CDD" id="cd03353">
    <property type="entry name" value="LbH_GlmU_C"/>
    <property type="match status" value="1"/>
</dbReference>
<dbReference type="GO" id="GO:0009252">
    <property type="term" value="P:peptidoglycan biosynthetic process"/>
    <property type="evidence" value="ECO:0007669"/>
    <property type="project" value="UniProtKB-UniRule"/>
</dbReference>
<evidence type="ECO:0000256" key="14">
    <source>
        <dbReference type="ARBA" id="ARBA00023316"/>
    </source>
</evidence>
<dbReference type="OrthoDB" id="9775031at2"/>
<dbReference type="UniPathway" id="UPA00973"/>
<evidence type="ECO:0000256" key="15">
    <source>
        <dbReference type="ARBA" id="ARBA00048247"/>
    </source>
</evidence>
<comment type="subunit">
    <text evidence="18">Homotrimer.</text>
</comment>
<dbReference type="GO" id="GO:0005737">
    <property type="term" value="C:cytoplasm"/>
    <property type="evidence" value="ECO:0007669"/>
    <property type="project" value="UniProtKB-SubCell"/>
</dbReference>
<evidence type="ECO:0000256" key="7">
    <source>
        <dbReference type="ARBA" id="ARBA00022723"/>
    </source>
</evidence>
<evidence type="ECO:0000256" key="4">
    <source>
        <dbReference type="ARBA" id="ARBA00022490"/>
    </source>
</evidence>
<dbReference type="EC" id="2.3.1.157" evidence="18"/>
<comment type="caution">
    <text evidence="20">The sequence shown here is derived from an EMBL/GenBank/DDBJ whole genome shotgun (WGS) entry which is preliminary data.</text>
</comment>
<gene>
    <name evidence="18 20" type="primary">glmU</name>
    <name evidence="20" type="ORF">CRV11_03385</name>
</gene>
<feature type="binding site" evidence="18">
    <location>
        <position position="105"/>
    </location>
    <ligand>
        <name>Mg(2+)</name>
        <dbReference type="ChEBI" id="CHEBI:18420"/>
    </ligand>
</feature>
<feature type="binding site" evidence="18">
    <location>
        <position position="227"/>
    </location>
    <ligand>
        <name>Mg(2+)</name>
        <dbReference type="ChEBI" id="CHEBI:18420"/>
    </ligand>
</feature>
<comment type="catalytic activity">
    <reaction evidence="16 18">
        <text>N-acetyl-alpha-D-glucosamine 1-phosphate + UTP + H(+) = UDP-N-acetyl-alpha-D-glucosamine + diphosphate</text>
        <dbReference type="Rhea" id="RHEA:13509"/>
        <dbReference type="ChEBI" id="CHEBI:15378"/>
        <dbReference type="ChEBI" id="CHEBI:33019"/>
        <dbReference type="ChEBI" id="CHEBI:46398"/>
        <dbReference type="ChEBI" id="CHEBI:57705"/>
        <dbReference type="ChEBI" id="CHEBI:57776"/>
        <dbReference type="EC" id="2.7.7.23"/>
    </reaction>
</comment>
<comment type="cofactor">
    <cofactor evidence="18">
        <name>Mg(2+)</name>
        <dbReference type="ChEBI" id="CHEBI:18420"/>
    </cofactor>
    <text evidence="18">Binds 1 Mg(2+) ion per subunit.</text>
</comment>
<feature type="region of interest" description="Linker" evidence="18">
    <location>
        <begin position="230"/>
        <end position="250"/>
    </location>
</feature>
<evidence type="ECO:0000256" key="13">
    <source>
        <dbReference type="ARBA" id="ARBA00023315"/>
    </source>
</evidence>
<dbReference type="GO" id="GO:0016020">
    <property type="term" value="C:membrane"/>
    <property type="evidence" value="ECO:0007669"/>
    <property type="project" value="GOC"/>
</dbReference>
<feature type="binding site" evidence="18">
    <location>
        <position position="76"/>
    </location>
    <ligand>
        <name>UDP-N-acetyl-alpha-D-glucosamine</name>
        <dbReference type="ChEBI" id="CHEBI:57705"/>
    </ligand>
</feature>
<feature type="binding site" evidence="18">
    <location>
        <position position="377"/>
    </location>
    <ligand>
        <name>UDP-N-acetyl-alpha-D-glucosamine</name>
        <dbReference type="ChEBI" id="CHEBI:57705"/>
    </ligand>
</feature>
<feature type="binding site" evidence="18">
    <location>
        <position position="25"/>
    </location>
    <ligand>
        <name>UDP-N-acetyl-alpha-D-glucosamine</name>
        <dbReference type="ChEBI" id="CHEBI:57705"/>
    </ligand>
</feature>
<evidence type="ECO:0000256" key="9">
    <source>
        <dbReference type="ARBA" id="ARBA00022842"/>
    </source>
</evidence>
<keyword evidence="5 18" id="KW-0808">Transferase</keyword>
<feature type="binding site" evidence="18">
    <location>
        <position position="366"/>
    </location>
    <ligand>
        <name>UDP-N-acetyl-alpha-D-glucosamine</name>
        <dbReference type="ChEBI" id="CHEBI:57705"/>
    </ligand>
</feature>
<feature type="binding site" evidence="18">
    <location>
        <position position="169"/>
    </location>
    <ligand>
        <name>UDP-N-acetyl-alpha-D-glucosamine</name>
        <dbReference type="ChEBI" id="CHEBI:57705"/>
    </ligand>
</feature>
<dbReference type="Gene3D" id="2.160.10.10">
    <property type="entry name" value="Hexapeptide repeat proteins"/>
    <property type="match status" value="1"/>
</dbReference>
<evidence type="ECO:0000256" key="1">
    <source>
        <dbReference type="ARBA" id="ARBA00004496"/>
    </source>
</evidence>
<feature type="binding site" evidence="18">
    <location>
        <position position="351"/>
    </location>
    <ligand>
        <name>UDP-N-acetyl-alpha-D-glucosamine</name>
        <dbReference type="ChEBI" id="CHEBI:57705"/>
    </ligand>
</feature>
<feature type="binding site" evidence="18">
    <location>
        <position position="333"/>
    </location>
    <ligand>
        <name>UDP-N-acetyl-alpha-D-glucosamine</name>
        <dbReference type="ChEBI" id="CHEBI:57705"/>
    </ligand>
</feature>
<accession>A0A2P5SXA9</accession>
<dbReference type="EC" id="2.7.7.23" evidence="18"/>
<keyword evidence="6 18" id="KW-0548">Nucleotidyltransferase</keyword>
<feature type="domain" description="MobA-like NTP transferase" evidence="19">
    <location>
        <begin position="8"/>
        <end position="119"/>
    </location>
</feature>
<keyword evidence="9 18" id="KW-0460">Magnesium</keyword>
<feature type="binding site" evidence="18">
    <location>
        <begin position="386"/>
        <end position="387"/>
    </location>
    <ligand>
        <name>acetyl-CoA</name>
        <dbReference type="ChEBI" id="CHEBI:57288"/>
    </ligand>
</feature>
<feature type="active site" description="Proton acceptor" evidence="18">
    <location>
        <position position="363"/>
    </location>
</feature>
<dbReference type="UniPathway" id="UPA00113">
    <property type="reaction ID" value="UER00532"/>
</dbReference>
<dbReference type="GO" id="GO:0000902">
    <property type="term" value="P:cell morphogenesis"/>
    <property type="evidence" value="ECO:0007669"/>
    <property type="project" value="UniProtKB-UniRule"/>
</dbReference>
<evidence type="ECO:0000256" key="6">
    <source>
        <dbReference type="ARBA" id="ARBA00022695"/>
    </source>
</evidence>
<dbReference type="GO" id="GO:0019134">
    <property type="term" value="F:glucosamine-1-phosphate N-acetyltransferase activity"/>
    <property type="evidence" value="ECO:0007669"/>
    <property type="project" value="UniProtKB-UniRule"/>
</dbReference>
<dbReference type="GO" id="GO:0009245">
    <property type="term" value="P:lipid A biosynthetic process"/>
    <property type="evidence" value="ECO:0007669"/>
    <property type="project" value="UniProtKB-UniRule"/>
</dbReference>
<dbReference type="GO" id="GO:0003977">
    <property type="term" value="F:UDP-N-acetylglucosamine diphosphorylase activity"/>
    <property type="evidence" value="ECO:0007669"/>
    <property type="project" value="UniProtKB-UniRule"/>
</dbReference>
<dbReference type="InterPro" id="IPR001451">
    <property type="entry name" value="Hexapep"/>
</dbReference>
<comment type="pathway">
    <text evidence="18">Nucleotide-sugar biosynthesis; UDP-N-acetyl-alpha-D-glucosamine biosynthesis; N-acetyl-alpha-D-glucosamine 1-phosphate from alpha-D-glucosamine 6-phosphate (route II): step 2/2.</text>
</comment>
<evidence type="ECO:0000256" key="18">
    <source>
        <dbReference type="HAMAP-Rule" id="MF_01631"/>
    </source>
</evidence>
<proteinExistence type="inferred from homology"/>
<name>A0A2P5SXA9_9GAMM</name>
<feature type="binding site" evidence="18">
    <location>
        <begin position="81"/>
        <end position="82"/>
    </location>
    <ligand>
        <name>UDP-N-acetyl-alpha-D-glucosamine</name>
        <dbReference type="ChEBI" id="CHEBI:57705"/>
    </ligand>
</feature>
<dbReference type="PANTHER" id="PTHR43584:SF3">
    <property type="entry name" value="BIFUNCTIONAL PROTEIN GLMU"/>
    <property type="match status" value="1"/>
</dbReference>
<comment type="pathway">
    <text evidence="18">Bacterial outer membrane biogenesis; LPS lipid A biosynthesis.</text>
</comment>
<dbReference type="InterPro" id="IPR029044">
    <property type="entry name" value="Nucleotide-diphossugar_trans"/>
</dbReference>
<feature type="binding site" evidence="18">
    <location>
        <position position="227"/>
    </location>
    <ligand>
        <name>UDP-N-acetyl-alpha-D-glucosamine</name>
        <dbReference type="ChEBI" id="CHEBI:57705"/>
    </ligand>
</feature>
<dbReference type="PROSITE" id="PS00101">
    <property type="entry name" value="HEXAPEP_TRANSFERASES"/>
    <property type="match status" value="1"/>
</dbReference>
<keyword evidence="10 18" id="KW-0133">Cell shape</keyword>
<keyword evidence="12 18" id="KW-0511">Multifunctional enzyme</keyword>
<protein>
    <recommendedName>
        <fullName evidence="18">Bifunctional protein GlmU</fullName>
    </recommendedName>
    <domain>
        <recommendedName>
            <fullName evidence="18">UDP-N-acetylglucosamine pyrophosphorylase</fullName>
            <ecNumber evidence="18">2.7.7.23</ecNumber>
        </recommendedName>
        <alternativeName>
            <fullName evidence="18">N-acetylglucosamine-1-phosphate uridyltransferase</fullName>
        </alternativeName>
    </domain>
    <domain>
        <recommendedName>
            <fullName evidence="18">Glucosamine-1-phosphate N-acetyltransferase</fullName>
            <ecNumber evidence="18">2.3.1.157</ecNumber>
        </recommendedName>
    </domain>
</protein>
<dbReference type="InterPro" id="IPR011004">
    <property type="entry name" value="Trimer_LpxA-like_sf"/>
</dbReference>
<dbReference type="InterPro" id="IPR018357">
    <property type="entry name" value="Hexapep_transf_CS"/>
</dbReference>
<dbReference type="InterPro" id="IPR005882">
    <property type="entry name" value="Bifunctional_GlmU"/>
</dbReference>
<dbReference type="GO" id="GO:0071555">
    <property type="term" value="P:cell wall organization"/>
    <property type="evidence" value="ECO:0007669"/>
    <property type="project" value="UniProtKB-KW"/>
</dbReference>
<comment type="similarity">
    <text evidence="3 18">In the N-terminal section; belongs to the N-acetylglucosamine-1-phosphate uridyltransferase family.</text>
</comment>
<feature type="binding site" evidence="18">
    <location>
        <position position="154"/>
    </location>
    <ligand>
        <name>UDP-N-acetyl-alpha-D-glucosamine</name>
        <dbReference type="ChEBI" id="CHEBI:57705"/>
    </ligand>
</feature>
<evidence type="ECO:0000256" key="5">
    <source>
        <dbReference type="ARBA" id="ARBA00022679"/>
    </source>
</evidence>
<comment type="function">
    <text evidence="17 18">Catalyzes the last two sequential reactions in the de novo biosynthetic pathway for UDP-N-acetylglucosamine (UDP-GlcNAc). The C-terminal domain catalyzes the transfer of acetyl group from acetyl coenzyme A to glucosamine-1-phosphate (GlcN-1-P) to produce N-acetylglucosamine-1-phosphate (GlcNAc-1-P), which is converted into UDP-GlcNAc by the transfer of uridine 5-monophosphate (from uridine 5-triphosphate), a reaction catalyzed by the N-terminal domain.</text>
</comment>
<evidence type="ECO:0000256" key="2">
    <source>
        <dbReference type="ARBA" id="ARBA00007707"/>
    </source>
</evidence>
<dbReference type="PANTHER" id="PTHR43584">
    <property type="entry name" value="NUCLEOTIDYL TRANSFERASE"/>
    <property type="match status" value="1"/>
</dbReference>
<dbReference type="AlphaFoldDB" id="A0A2P5SXA9"/>
<dbReference type="Gene3D" id="3.90.550.10">
    <property type="entry name" value="Spore Coat Polysaccharide Biosynthesis Protein SpsA, Chain A"/>
    <property type="match status" value="1"/>
</dbReference>
<dbReference type="SUPFAM" id="SSF53448">
    <property type="entry name" value="Nucleotide-diphospho-sugar transferases"/>
    <property type="match status" value="1"/>
</dbReference>
<dbReference type="CDD" id="cd02540">
    <property type="entry name" value="GT2_GlmU_N_bac"/>
    <property type="match status" value="1"/>
</dbReference>
<evidence type="ECO:0000256" key="8">
    <source>
        <dbReference type="ARBA" id="ARBA00022737"/>
    </source>
</evidence>
<evidence type="ECO:0000256" key="10">
    <source>
        <dbReference type="ARBA" id="ARBA00022960"/>
    </source>
</evidence>
<dbReference type="InterPro" id="IPR025877">
    <property type="entry name" value="MobA-like_NTP_Trfase"/>
</dbReference>
<keyword evidence="13 18" id="KW-0012">Acyltransferase</keyword>
<dbReference type="Pfam" id="PF00132">
    <property type="entry name" value="Hexapep"/>
    <property type="match status" value="1"/>
</dbReference>
<comment type="caution">
    <text evidence="18">Lacks conserved residue(s) required for the propagation of feature annotation.</text>
</comment>
<dbReference type="InterPro" id="IPR038009">
    <property type="entry name" value="GlmU_C_LbH"/>
</dbReference>
<feature type="binding site" evidence="18">
    <location>
        <begin position="11"/>
        <end position="14"/>
    </location>
    <ligand>
        <name>UDP-N-acetyl-alpha-D-glucosamine</name>
        <dbReference type="ChEBI" id="CHEBI:57705"/>
    </ligand>
</feature>
<evidence type="ECO:0000256" key="16">
    <source>
        <dbReference type="ARBA" id="ARBA00048493"/>
    </source>
</evidence>
<comment type="pathway">
    <text evidence="18">Nucleotide-sugar biosynthesis; UDP-N-acetyl-alpha-D-glucosamine biosynthesis; UDP-N-acetyl-alpha-D-glucosamine from N-acetyl-alpha-D-glucosamine 1-phosphate: step 1/1.</text>
</comment>
<feature type="region of interest" description="Pyrophosphorylase" evidence="18">
    <location>
        <begin position="1"/>
        <end position="229"/>
    </location>
</feature>
<keyword evidence="11 18" id="KW-0573">Peptidoglycan synthesis</keyword>
<sequence length="455" mass="50440">MYNNLINVVILAAGKGTRMCSDLPKVLHTLAGKPVIKYVVDIAKHINRNNIYIVYGFKGELLKSSFNDPSINWILQEEQLGTGHAIAQVLPYLNDNEDLLVLYGDIPLISKETIKRLCNIKPKNSIGLLTVVSDDPNGYGRIIRKNGIITEIIEHKDISSHQFTIREINTGIMIANVGKLKHWLRNINNNNAQKEYYLTDVIKIAYQDNCFIQSINPIDTDEIKGINNRLQLANLEKIYQNKQAEKLMLSGVTLLDPNRFNLRGTLICGIDVVIDIDVIFEENVVLGNRVKIGPGCIIKNSFIGDDCNIYPYSVINNSNLSIQCDVGPFSHFRNNVNLDKNACIGNFVEIKNVSLGSASKAKHLSYLGNSEIGSNVNIGAGTITCNYDGKNKLNTVIGNNVFIGACSQLIAPISIADNVTIAAGTTVLRDVKNANLVLNSKQQIHKKNWKRPSEK</sequence>
<feature type="region of interest" description="N-acetyltransferase" evidence="18">
    <location>
        <begin position="251"/>
        <end position="455"/>
    </location>
</feature>
<dbReference type="Pfam" id="PF12804">
    <property type="entry name" value="NTP_transf_3"/>
    <property type="match status" value="1"/>
</dbReference>
<evidence type="ECO:0000313" key="20">
    <source>
        <dbReference type="EMBL" id="PPI86966.1"/>
    </source>
</evidence>
<dbReference type="GO" id="GO:0000287">
    <property type="term" value="F:magnesium ion binding"/>
    <property type="evidence" value="ECO:0007669"/>
    <property type="project" value="UniProtKB-UniRule"/>
</dbReference>